<dbReference type="SUPFAM" id="SSF49464">
    <property type="entry name" value="Carboxypeptidase regulatory domain-like"/>
    <property type="match status" value="1"/>
</dbReference>
<dbReference type="InterPro" id="IPR012910">
    <property type="entry name" value="Plug_dom"/>
</dbReference>
<evidence type="ECO:0000256" key="5">
    <source>
        <dbReference type="ARBA" id="ARBA00023077"/>
    </source>
</evidence>
<evidence type="ECO:0000259" key="12">
    <source>
        <dbReference type="Pfam" id="PF07715"/>
    </source>
</evidence>
<keyword evidence="2 8" id="KW-0813">Transport</keyword>
<evidence type="ECO:0000256" key="9">
    <source>
        <dbReference type="RuleBase" id="RU003357"/>
    </source>
</evidence>
<dbReference type="Gene3D" id="2.60.40.1120">
    <property type="entry name" value="Carboxypeptidase-like, regulatory domain"/>
    <property type="match status" value="1"/>
</dbReference>
<dbReference type="Proteomes" id="UP000751614">
    <property type="component" value="Unassembled WGS sequence"/>
</dbReference>
<dbReference type="Gene3D" id="2.40.170.20">
    <property type="entry name" value="TonB-dependent receptor, beta-barrel domain"/>
    <property type="match status" value="1"/>
</dbReference>
<evidence type="ECO:0000256" key="6">
    <source>
        <dbReference type="ARBA" id="ARBA00023136"/>
    </source>
</evidence>
<dbReference type="InterPro" id="IPR008969">
    <property type="entry name" value="CarboxyPept-like_regulatory"/>
</dbReference>
<comment type="subcellular location">
    <subcellularLocation>
        <location evidence="1 8">Cell outer membrane</location>
        <topology evidence="1 8">Multi-pass membrane protein</topology>
    </subcellularLocation>
</comment>
<dbReference type="NCBIfam" id="TIGR04057">
    <property type="entry name" value="SusC_RagA_signa"/>
    <property type="match status" value="1"/>
</dbReference>
<evidence type="ECO:0000313" key="14">
    <source>
        <dbReference type="Proteomes" id="UP000751614"/>
    </source>
</evidence>
<evidence type="ECO:0000259" key="11">
    <source>
        <dbReference type="Pfam" id="PF00593"/>
    </source>
</evidence>
<keyword evidence="6 8" id="KW-0472">Membrane</keyword>
<proteinExistence type="inferred from homology"/>
<dbReference type="SUPFAM" id="SSF56935">
    <property type="entry name" value="Porins"/>
    <property type="match status" value="1"/>
</dbReference>
<feature type="signal peptide" evidence="10">
    <location>
        <begin position="1"/>
        <end position="22"/>
    </location>
</feature>
<keyword evidence="14" id="KW-1185">Reference proteome</keyword>
<evidence type="ECO:0000256" key="4">
    <source>
        <dbReference type="ARBA" id="ARBA00022692"/>
    </source>
</evidence>
<dbReference type="InterPro" id="IPR039426">
    <property type="entry name" value="TonB-dep_rcpt-like"/>
</dbReference>
<keyword evidence="13" id="KW-0675">Receptor</keyword>
<keyword evidence="7 8" id="KW-0998">Cell outer membrane</keyword>
<evidence type="ECO:0000256" key="7">
    <source>
        <dbReference type="ARBA" id="ARBA00023237"/>
    </source>
</evidence>
<dbReference type="InterPro" id="IPR000531">
    <property type="entry name" value="Beta-barrel_TonB"/>
</dbReference>
<protein>
    <submittedName>
        <fullName evidence="13">TonB-dependent receptor</fullName>
    </submittedName>
</protein>
<dbReference type="Pfam" id="PF07715">
    <property type="entry name" value="Plug"/>
    <property type="match status" value="1"/>
</dbReference>
<evidence type="ECO:0000313" key="13">
    <source>
        <dbReference type="EMBL" id="TMU55822.1"/>
    </source>
</evidence>
<evidence type="ECO:0000256" key="10">
    <source>
        <dbReference type="SAM" id="SignalP"/>
    </source>
</evidence>
<sequence length="1104" mass="121109">MKTFIFLCCTVALALGPKMGHAQDADITIDKDKKMTVKQVFKLINKQANYKFIYRHDLVKNAPEIALKRGTIKARALLNACLSPINFTYEFTGNNTIVVKPKRIAAEDNDQQGALDDDLQLQVNGTITDENGGPLPGANILEKGTANGTQSDFDGNFILEVAGAETTLVISYIGYITQEVVVGNQTSINVQMRPDAAKLDEVVLVGYGSVTKKDLTGAITQVENIENRAVTNTEEALQGNVAGVTIVADGGDPTSVPTVRIRGVGTTSDESPLWVVDGVPYYGGPLNPFDIESITVLKDASATAIYGVRAAGGVILVTTKKGKSGKLTFDVNTYTGMQSVWNKPQALNAAEQAEYYNIAADNTGVPRDPVHDAAQNPDGQITRTNWVDEIFRTGMIQNYDIGVRGGNEKITFSSSLGFNKREGTLLNTEATRISVRMNSEFRVNEKLKIGENMSYTRTNGNSAFTGTQATNGETNYNGIIAQAIKAPPHVPVYDEDGNYSNMPDAGYGLTIHPVATLNRIDIDNPVTDLFGNLYLDYTVAKGLKFKSSFGINLKSESFKEFDPRIPEVSKTQKTTNSLQVAEIKQEDWSFENTLTYNKTFNEVHVLTLLGGITQQSFSREIFSIIGRDLPSEDPSSRFLINATQFDKPLSGKEENTLSSYFGRLNYTFNNKYLLTASIRRDGTSKLSENNRWGTFPSVALAWRVSEENFLNESNSINNLKIRTSWGRIGNISSLSNYPTNVPLSETRVILGATTPVSGFALDGISNPDITWETTEQLNFGLDLSLFNSRFTSSVDYFIKDTKDLILPLPISSLAGVGNAPFVNAGQVRNKGIEISMSFAKFEGDFTYDISGNISKIDNELVALGNGINRILDNTQVATHFPIESVIGEPLFSFYLLESDGIFQSDAEASAYTAQPNAVAGDLRFKDQNGDGVIDGDDKVYKGSSFPNFTYGLNANFNYKNFDFSFFFQGVSGSTAYNGFNITTVYPAQTSVAGANLFAEATNTWHPGNTDGTYFRLSLNDPNNNLRPSDFWLESTDYLRLKNLVIGYTFSELKMFDRLRAYISAQNLFTVTNYSGLDPEVTNRGIDGGQYPVSRVFNLGLNVSF</sequence>
<dbReference type="PROSITE" id="PS52016">
    <property type="entry name" value="TONB_DEPENDENT_REC_3"/>
    <property type="match status" value="1"/>
</dbReference>
<accession>A0ABY2WMR7</accession>
<feature type="domain" description="TonB-dependent receptor-like beta-barrel" evidence="11">
    <location>
        <begin position="452"/>
        <end position="852"/>
    </location>
</feature>
<dbReference type="InterPro" id="IPR023997">
    <property type="entry name" value="TonB-dep_OMP_SusC/RagA_CS"/>
</dbReference>
<dbReference type="Pfam" id="PF00593">
    <property type="entry name" value="TonB_dep_Rec_b-barrel"/>
    <property type="match status" value="1"/>
</dbReference>
<evidence type="ECO:0000256" key="8">
    <source>
        <dbReference type="PROSITE-ProRule" id="PRU01360"/>
    </source>
</evidence>
<keyword evidence="4 8" id="KW-0812">Transmembrane</keyword>
<keyword evidence="5 9" id="KW-0798">TonB box</keyword>
<reference evidence="13 14" key="1">
    <citation type="submission" date="2019-05" db="EMBL/GenBank/DDBJ databases">
        <title>Flagellimonas sp. AsT0115, sp. nov., isolated from a marine red algae, Asparagopsis taxiformis.</title>
        <authorList>
            <person name="Kim J."/>
            <person name="Jeong S.E."/>
            <person name="Jeon C.O."/>
        </authorList>
    </citation>
    <scope>NUCLEOTIDE SEQUENCE [LARGE SCALE GENOMIC DNA]</scope>
    <source>
        <strain evidence="13 14">AsT0115</strain>
    </source>
</reference>
<dbReference type="NCBIfam" id="TIGR04056">
    <property type="entry name" value="OMP_RagA_SusC"/>
    <property type="match status" value="1"/>
</dbReference>
<keyword evidence="10" id="KW-0732">Signal</keyword>
<feature type="domain" description="TonB-dependent receptor plug" evidence="12">
    <location>
        <begin position="212"/>
        <end position="314"/>
    </location>
</feature>
<evidence type="ECO:0000256" key="3">
    <source>
        <dbReference type="ARBA" id="ARBA00022452"/>
    </source>
</evidence>
<feature type="chain" id="PRO_5046485772" evidence="10">
    <location>
        <begin position="23"/>
        <end position="1104"/>
    </location>
</feature>
<dbReference type="Pfam" id="PF13715">
    <property type="entry name" value="CarbopepD_reg_2"/>
    <property type="match status" value="1"/>
</dbReference>
<dbReference type="InterPro" id="IPR036942">
    <property type="entry name" value="Beta-barrel_TonB_sf"/>
</dbReference>
<comment type="similarity">
    <text evidence="8 9">Belongs to the TonB-dependent receptor family.</text>
</comment>
<organism evidence="13 14">
    <name type="scientific">Flagellimonas algicola</name>
    <dbReference type="NCBI Taxonomy" id="2583815"/>
    <lineage>
        <taxon>Bacteria</taxon>
        <taxon>Pseudomonadati</taxon>
        <taxon>Bacteroidota</taxon>
        <taxon>Flavobacteriia</taxon>
        <taxon>Flavobacteriales</taxon>
        <taxon>Flavobacteriaceae</taxon>
        <taxon>Flagellimonas</taxon>
    </lineage>
</organism>
<dbReference type="InterPro" id="IPR037066">
    <property type="entry name" value="Plug_dom_sf"/>
</dbReference>
<dbReference type="EMBL" id="VCNI01000002">
    <property type="protein sequence ID" value="TMU55822.1"/>
    <property type="molecule type" value="Genomic_DNA"/>
</dbReference>
<evidence type="ECO:0000256" key="2">
    <source>
        <dbReference type="ARBA" id="ARBA00022448"/>
    </source>
</evidence>
<comment type="caution">
    <text evidence="13">The sequence shown here is derived from an EMBL/GenBank/DDBJ whole genome shotgun (WGS) entry which is preliminary data.</text>
</comment>
<dbReference type="Gene3D" id="2.170.130.10">
    <property type="entry name" value="TonB-dependent receptor, plug domain"/>
    <property type="match status" value="1"/>
</dbReference>
<keyword evidence="3 8" id="KW-1134">Transmembrane beta strand</keyword>
<evidence type="ECO:0000256" key="1">
    <source>
        <dbReference type="ARBA" id="ARBA00004571"/>
    </source>
</evidence>
<gene>
    <name evidence="13" type="ORF">FGG15_16025</name>
</gene>
<dbReference type="InterPro" id="IPR023996">
    <property type="entry name" value="TonB-dep_OMP_SusC/RagA"/>
</dbReference>
<name>A0ABY2WMR7_9FLAO</name>